<evidence type="ECO:0000313" key="5">
    <source>
        <dbReference type="Proteomes" id="UP000281955"/>
    </source>
</evidence>
<dbReference type="RefSeq" id="WP_121194118.1">
    <property type="nucleotide sequence ID" value="NZ_RBWV01000013.1"/>
</dbReference>
<dbReference type="InterPro" id="IPR001206">
    <property type="entry name" value="Diacylglycerol_kinase_cat_dom"/>
</dbReference>
<dbReference type="GO" id="GO:0005886">
    <property type="term" value="C:plasma membrane"/>
    <property type="evidence" value="ECO:0007669"/>
    <property type="project" value="TreeGrafter"/>
</dbReference>
<evidence type="ECO:0000259" key="3">
    <source>
        <dbReference type="PROSITE" id="PS50146"/>
    </source>
</evidence>
<gene>
    <name evidence="4" type="ORF">CLV35_2841</name>
</gene>
<feature type="domain" description="DAGKc" evidence="3">
    <location>
        <begin position="1"/>
        <end position="137"/>
    </location>
</feature>
<dbReference type="SMART" id="SM00046">
    <property type="entry name" value="DAGKc"/>
    <property type="match status" value="1"/>
</dbReference>
<dbReference type="InParanoid" id="A0A420XMT3"/>
<dbReference type="PANTHER" id="PTHR12358">
    <property type="entry name" value="SPHINGOSINE KINASE"/>
    <property type="match status" value="1"/>
</dbReference>
<comment type="cofactor">
    <cofactor evidence="1">
        <name>Mg(2+)</name>
        <dbReference type="ChEBI" id="CHEBI:18420"/>
    </cofactor>
</comment>
<accession>A0A420XMT3</accession>
<sequence length="323" mass="33552">MRALLVANPVATTTTQATRDAVVGVLSRGLEVEVAWTRARGHAVELAAGAGARGFELVVGLGGDGTVNELVNGLLGSGSSPAAGGPALGVVPGGSTNVFARALGLPRDPLEAAAALVRAAAAGHRRVVGLGRADGRWFTFAAGVGLDAEVVRRVEGRRAQGAAATPVLYLREAAAALAVGAGRVPVMQVSVEGADPFPARMAVVANTRPWTYLGPRPVDPFPRASFESGLDVFAVHRIGPVTVTRAAAGMLRATSPRGRQMVNLHDVSRVEVSAERAFPLELDGEALEPRTRLLLEGFRAVLPVVAGPQPAQRRRRLPLRLRA</sequence>
<organism evidence="4 5">
    <name type="scientific">Motilibacter peucedani</name>
    <dbReference type="NCBI Taxonomy" id="598650"/>
    <lineage>
        <taxon>Bacteria</taxon>
        <taxon>Bacillati</taxon>
        <taxon>Actinomycetota</taxon>
        <taxon>Actinomycetes</taxon>
        <taxon>Motilibacterales</taxon>
        <taxon>Motilibacteraceae</taxon>
        <taxon>Motilibacter</taxon>
    </lineage>
</organism>
<dbReference type="InterPro" id="IPR016064">
    <property type="entry name" value="NAD/diacylglycerol_kinase_sf"/>
</dbReference>
<comment type="caution">
    <text evidence="4">The sequence shown here is derived from an EMBL/GenBank/DDBJ whole genome shotgun (WGS) entry which is preliminary data.</text>
</comment>
<keyword evidence="4" id="KW-0808">Transferase</keyword>
<evidence type="ECO:0000256" key="1">
    <source>
        <dbReference type="ARBA" id="ARBA00001946"/>
    </source>
</evidence>
<dbReference type="OrthoDB" id="142078at2"/>
<dbReference type="GO" id="GO:0004143">
    <property type="term" value="F:ATP-dependent diacylglycerol kinase activity"/>
    <property type="evidence" value="ECO:0007669"/>
    <property type="project" value="TreeGrafter"/>
</dbReference>
<evidence type="ECO:0000256" key="2">
    <source>
        <dbReference type="ARBA" id="ARBA00005983"/>
    </source>
</evidence>
<reference evidence="4 5" key="1">
    <citation type="submission" date="2018-10" db="EMBL/GenBank/DDBJ databases">
        <title>Genomic Encyclopedia of Archaeal and Bacterial Type Strains, Phase II (KMG-II): from individual species to whole genera.</title>
        <authorList>
            <person name="Goeker M."/>
        </authorList>
    </citation>
    <scope>NUCLEOTIDE SEQUENCE [LARGE SCALE GENOMIC DNA]</scope>
    <source>
        <strain evidence="4 5">RP-AC37</strain>
    </source>
</reference>
<keyword evidence="5" id="KW-1185">Reference proteome</keyword>
<dbReference type="Proteomes" id="UP000281955">
    <property type="component" value="Unassembled WGS sequence"/>
</dbReference>
<dbReference type="PANTHER" id="PTHR12358:SF106">
    <property type="entry name" value="LIPID KINASE YEGS"/>
    <property type="match status" value="1"/>
</dbReference>
<dbReference type="InterPro" id="IPR050187">
    <property type="entry name" value="Lipid_Phosphate_FormReg"/>
</dbReference>
<protein>
    <submittedName>
        <fullName evidence="4">Diacylglycerol kinase family enzyme</fullName>
    </submittedName>
</protein>
<keyword evidence="4" id="KW-0418">Kinase</keyword>
<dbReference type="Pfam" id="PF00781">
    <property type="entry name" value="DAGK_cat"/>
    <property type="match status" value="1"/>
</dbReference>
<dbReference type="PROSITE" id="PS50146">
    <property type="entry name" value="DAGK"/>
    <property type="match status" value="1"/>
</dbReference>
<comment type="similarity">
    <text evidence="2">Belongs to the diacylglycerol/lipid kinase family.</text>
</comment>
<dbReference type="InterPro" id="IPR017438">
    <property type="entry name" value="ATP-NAD_kinase_N"/>
</dbReference>
<evidence type="ECO:0000313" key="4">
    <source>
        <dbReference type="EMBL" id="RKS72594.1"/>
    </source>
</evidence>
<dbReference type="SUPFAM" id="SSF111331">
    <property type="entry name" value="NAD kinase/diacylglycerol kinase-like"/>
    <property type="match status" value="1"/>
</dbReference>
<dbReference type="Gene3D" id="2.60.200.40">
    <property type="match status" value="1"/>
</dbReference>
<dbReference type="AlphaFoldDB" id="A0A420XMT3"/>
<dbReference type="Gene3D" id="3.40.50.10330">
    <property type="entry name" value="Probable inorganic polyphosphate/atp-NAD kinase, domain 1"/>
    <property type="match status" value="1"/>
</dbReference>
<name>A0A420XMT3_9ACTN</name>
<dbReference type="EMBL" id="RBWV01000013">
    <property type="protein sequence ID" value="RKS72594.1"/>
    <property type="molecule type" value="Genomic_DNA"/>
</dbReference>
<proteinExistence type="inferred from homology"/>